<evidence type="ECO:0000256" key="2">
    <source>
        <dbReference type="PIRNR" id="PIRNR016661"/>
    </source>
</evidence>
<dbReference type="PANTHER" id="PTHR34295:SF1">
    <property type="entry name" value="BIOTIN TRANSPORTER BIOY"/>
    <property type="match status" value="1"/>
</dbReference>
<gene>
    <name evidence="4" type="ORF">PRVXH_000779</name>
</gene>
<keyword evidence="3" id="KW-1133">Transmembrane helix</keyword>
<sequence>MTTKSKLSARDIVLTGLFVALMAIGANATSFLMVGGVPVTLQTFFSIMAGILLGSRMGVLSMTAYTVIGLAGAPIFANLQGGLNVILSPTFGFILSFISVAYVVGKFMENSSVLTQKTYLMAALLGLLTNYILGVHYMYFAYRIIVGLDAVHYSVILSWMIPAFIKDLALTVLAAIVTQRIYQVINLS</sequence>
<feature type="transmembrane region" description="Helical" evidence="3">
    <location>
        <begin position="85"/>
        <end position="107"/>
    </location>
</feature>
<reference evidence="4" key="1">
    <citation type="journal article" date="2018" name="Antonie Van Leeuwenhoek">
        <title>Proteinivorax hydrogeniformans sp. nov., an anaerobic, haloalkaliphilic bacterium fermenting proteinaceous compounds with high hydrogen production.</title>
        <authorList>
            <person name="Boltyanskaya Y."/>
            <person name="Detkova E."/>
            <person name="Pimenov N."/>
            <person name="Kevbrin V."/>
        </authorList>
    </citation>
    <scope>NUCLEOTIDE SEQUENCE</scope>
    <source>
        <strain evidence="4">Z-710</strain>
    </source>
</reference>
<keyword evidence="2 3" id="KW-0472">Membrane</keyword>
<keyword evidence="2" id="KW-1003">Cell membrane</keyword>
<dbReference type="GO" id="GO:0005886">
    <property type="term" value="C:plasma membrane"/>
    <property type="evidence" value="ECO:0007669"/>
    <property type="project" value="UniProtKB-SubCell"/>
</dbReference>
<proteinExistence type="inferred from homology"/>
<comment type="similarity">
    <text evidence="1 2">Belongs to the BioY family.</text>
</comment>
<protein>
    <recommendedName>
        <fullName evidence="2">Biotin transporter</fullName>
    </recommendedName>
</protein>
<accession>A0AAU8HVQ9</accession>
<reference evidence="4" key="2">
    <citation type="submission" date="2024-06" db="EMBL/GenBank/DDBJ databases">
        <authorList>
            <person name="Petrova K.O."/>
            <person name="Toshchakov S.V."/>
            <person name="Boltjanskaja Y.V."/>
            <person name="Kevbrin V.V."/>
        </authorList>
    </citation>
    <scope>NUCLEOTIDE SEQUENCE</scope>
    <source>
        <strain evidence="4">Z-710</strain>
    </source>
</reference>
<dbReference type="RefSeq" id="WP_353894006.1">
    <property type="nucleotide sequence ID" value="NZ_CP159485.1"/>
</dbReference>
<feature type="transmembrane region" description="Helical" evidence="3">
    <location>
        <begin position="12"/>
        <end position="33"/>
    </location>
</feature>
<name>A0AAU8HVQ9_9FIRM</name>
<dbReference type="Gene3D" id="1.10.1760.20">
    <property type="match status" value="1"/>
</dbReference>
<dbReference type="GO" id="GO:0015225">
    <property type="term" value="F:biotin transmembrane transporter activity"/>
    <property type="evidence" value="ECO:0007669"/>
    <property type="project" value="UniProtKB-UniRule"/>
</dbReference>
<dbReference type="PIRSF" id="PIRSF016661">
    <property type="entry name" value="BioY"/>
    <property type="match status" value="1"/>
</dbReference>
<feature type="transmembrane region" description="Helical" evidence="3">
    <location>
        <begin position="151"/>
        <end position="177"/>
    </location>
</feature>
<feature type="transmembrane region" description="Helical" evidence="3">
    <location>
        <begin position="119"/>
        <end position="139"/>
    </location>
</feature>
<keyword evidence="3" id="KW-0812">Transmembrane</keyword>
<evidence type="ECO:0000313" key="4">
    <source>
        <dbReference type="EMBL" id="XCI29458.1"/>
    </source>
</evidence>
<dbReference type="EMBL" id="CP159485">
    <property type="protein sequence ID" value="XCI29458.1"/>
    <property type="molecule type" value="Genomic_DNA"/>
</dbReference>
<evidence type="ECO:0000256" key="3">
    <source>
        <dbReference type="SAM" id="Phobius"/>
    </source>
</evidence>
<evidence type="ECO:0000256" key="1">
    <source>
        <dbReference type="ARBA" id="ARBA00010692"/>
    </source>
</evidence>
<comment type="subcellular location">
    <subcellularLocation>
        <location evidence="2">Cell membrane</location>
        <topology evidence="2">Multi-pass membrane protein</topology>
    </subcellularLocation>
</comment>
<dbReference type="PANTHER" id="PTHR34295">
    <property type="entry name" value="BIOTIN TRANSPORTER BIOY"/>
    <property type="match status" value="1"/>
</dbReference>
<keyword evidence="2" id="KW-0813">Transport</keyword>
<dbReference type="Pfam" id="PF02632">
    <property type="entry name" value="BioY"/>
    <property type="match status" value="1"/>
</dbReference>
<feature type="transmembrane region" description="Helical" evidence="3">
    <location>
        <begin position="62"/>
        <end position="79"/>
    </location>
</feature>
<dbReference type="InterPro" id="IPR003784">
    <property type="entry name" value="BioY"/>
</dbReference>
<dbReference type="AlphaFoldDB" id="A0AAU8HVQ9"/>
<organism evidence="4">
    <name type="scientific">Proteinivorax hydrogeniformans</name>
    <dbReference type="NCBI Taxonomy" id="1826727"/>
    <lineage>
        <taxon>Bacteria</taxon>
        <taxon>Bacillati</taxon>
        <taxon>Bacillota</taxon>
        <taxon>Clostridia</taxon>
        <taxon>Eubacteriales</taxon>
        <taxon>Proteinivoracaceae</taxon>
        <taxon>Proteinivorax</taxon>
    </lineage>
</organism>